<evidence type="ECO:0000256" key="1">
    <source>
        <dbReference type="SAM" id="Phobius"/>
    </source>
</evidence>
<dbReference type="AlphaFoldDB" id="A0A081LBU5"/>
<proteinExistence type="predicted"/>
<organism evidence="2 3">
    <name type="scientific">Bacillus zhangzhouensis</name>
    <dbReference type="NCBI Taxonomy" id="1178540"/>
    <lineage>
        <taxon>Bacteria</taxon>
        <taxon>Bacillati</taxon>
        <taxon>Bacillota</taxon>
        <taxon>Bacilli</taxon>
        <taxon>Bacillales</taxon>
        <taxon>Bacillaceae</taxon>
        <taxon>Bacillus</taxon>
    </lineage>
</organism>
<keyword evidence="1" id="KW-0812">Transmembrane</keyword>
<reference evidence="2 3" key="1">
    <citation type="submission" date="2012-09" db="EMBL/GenBank/DDBJ databases">
        <title>Genome Sequence of Bacillus sp. DW5-4.</title>
        <authorList>
            <person name="Lai Q."/>
            <person name="Liu Y."/>
            <person name="Shao Z."/>
        </authorList>
    </citation>
    <scope>NUCLEOTIDE SEQUENCE [LARGE SCALE GENOMIC DNA]</scope>
    <source>
        <strain evidence="2 3">DW5-4</strain>
    </source>
</reference>
<dbReference type="OrthoDB" id="2907494at2"/>
<name>A0A081LBU5_9BACI</name>
<feature type="transmembrane region" description="Helical" evidence="1">
    <location>
        <begin position="44"/>
        <end position="68"/>
    </location>
</feature>
<sequence>MEKEMIGNFKKYVFIMPFVGLFVSLLLFVYFFGITGVEEPIWAAALYCALPFLGYTIFCLPLCIYFSVSKKHSIHRNEEHT</sequence>
<evidence type="ECO:0000313" key="2">
    <source>
        <dbReference type="EMBL" id="KEP26721.1"/>
    </source>
</evidence>
<gene>
    <name evidence="2" type="ORF">BA70_17710</name>
</gene>
<keyword evidence="3" id="KW-1185">Reference proteome</keyword>
<keyword evidence="1" id="KW-0472">Membrane</keyword>
<evidence type="ECO:0000313" key="3">
    <source>
        <dbReference type="Proteomes" id="UP000028091"/>
    </source>
</evidence>
<dbReference type="EMBL" id="JOTP01000007">
    <property type="protein sequence ID" value="KEP26721.1"/>
    <property type="molecule type" value="Genomic_DNA"/>
</dbReference>
<dbReference type="eggNOG" id="ENOG503218F">
    <property type="taxonomic scope" value="Bacteria"/>
</dbReference>
<accession>A0A081LBU5</accession>
<protein>
    <submittedName>
        <fullName evidence="2">Membrane protein</fullName>
    </submittedName>
</protein>
<dbReference type="RefSeq" id="WP_034320756.1">
    <property type="nucleotide sequence ID" value="NZ_JAVIKA010000007.1"/>
</dbReference>
<keyword evidence="1" id="KW-1133">Transmembrane helix</keyword>
<feature type="transmembrane region" description="Helical" evidence="1">
    <location>
        <begin position="12"/>
        <end position="32"/>
    </location>
</feature>
<comment type="caution">
    <text evidence="2">The sequence shown here is derived from an EMBL/GenBank/DDBJ whole genome shotgun (WGS) entry which is preliminary data.</text>
</comment>
<dbReference type="Proteomes" id="UP000028091">
    <property type="component" value="Unassembled WGS sequence"/>
</dbReference>